<dbReference type="NCBIfam" id="TIGR02669">
    <property type="entry name" value="SpoIID_LytB"/>
    <property type="match status" value="1"/>
</dbReference>
<dbReference type="AlphaFoldDB" id="A0A381Q9T5"/>
<dbReference type="InterPro" id="IPR013693">
    <property type="entry name" value="SpoIID/LytB_N"/>
</dbReference>
<sequence>MTSKSLRLDLHRNTVPVWKLIALLLLSMMLTKCASSPSTTKQPIATPEEVRPSLTLKVEYENAGNQEILDIPLEEYVIGSVLSEVALGLIAPSSRTYVARLQAVLARTYAVVNRGRHYDEGFDLCSNTHCQLYKPLSVFSDDLLRVAKVASLETEGLIIVHNNRPIQALFHSDCGGHTSSAGLVWGGPTPPYLHAVEDSLDIVGTHTSWTFSISPEKLLAALNQDRRTYVGERLNRIEIVERDISGRAVRIVLDGDRAPMVRGEELRAVLTRHFGPRTIRSTRFDVRYDSDLFVFSGTGFGHGVGLCQRGAFARIQAGQSFREIIQHYYSNVTLQHLNQHFMTLFDGTSLRYLPQPRNEPIRYTY</sequence>
<reference evidence="2" key="1">
    <citation type="submission" date="2018-05" db="EMBL/GenBank/DDBJ databases">
        <authorList>
            <person name="Lanie J.A."/>
            <person name="Ng W.-L."/>
            <person name="Kazmierczak K.M."/>
            <person name="Andrzejewski T.M."/>
            <person name="Davidsen T.M."/>
            <person name="Wayne K.J."/>
            <person name="Tettelin H."/>
            <person name="Glass J.I."/>
            <person name="Rusch D."/>
            <person name="Podicherti R."/>
            <person name="Tsui H.-C.T."/>
            <person name="Winkler M.E."/>
        </authorList>
    </citation>
    <scope>NUCLEOTIDE SEQUENCE</scope>
</reference>
<protein>
    <recommendedName>
        <fullName evidence="1">Sporulation stage II protein D amidase enhancer LytB N-terminal domain-containing protein</fullName>
    </recommendedName>
</protein>
<dbReference type="EMBL" id="UINC01001251">
    <property type="protein sequence ID" value="SUZ75614.1"/>
    <property type="molecule type" value="Genomic_DNA"/>
</dbReference>
<name>A0A381Q9T5_9ZZZZ</name>
<gene>
    <name evidence="2" type="ORF">METZ01_LOCUS28468</name>
</gene>
<organism evidence="2">
    <name type="scientific">marine metagenome</name>
    <dbReference type="NCBI Taxonomy" id="408172"/>
    <lineage>
        <taxon>unclassified sequences</taxon>
        <taxon>metagenomes</taxon>
        <taxon>ecological metagenomes</taxon>
    </lineage>
</organism>
<dbReference type="Pfam" id="PF08486">
    <property type="entry name" value="SpoIID"/>
    <property type="match status" value="1"/>
</dbReference>
<evidence type="ECO:0000313" key="2">
    <source>
        <dbReference type="EMBL" id="SUZ75614.1"/>
    </source>
</evidence>
<dbReference type="GO" id="GO:0030435">
    <property type="term" value="P:sporulation resulting in formation of a cellular spore"/>
    <property type="evidence" value="ECO:0007669"/>
    <property type="project" value="InterPro"/>
</dbReference>
<accession>A0A381Q9T5</accession>
<evidence type="ECO:0000259" key="1">
    <source>
        <dbReference type="Pfam" id="PF08486"/>
    </source>
</evidence>
<proteinExistence type="predicted"/>
<feature type="domain" description="Sporulation stage II protein D amidase enhancer LytB N-terminal" evidence="1">
    <location>
        <begin position="65"/>
        <end position="160"/>
    </location>
</feature>
<dbReference type="InterPro" id="IPR013486">
    <property type="entry name" value="SpoIID/LytB"/>
</dbReference>